<gene>
    <name evidence="8" type="primary">chrA</name>
    <name evidence="8" type="ORF">DI616_16480</name>
</gene>
<feature type="transmembrane region" description="Helical" evidence="7">
    <location>
        <begin position="255"/>
        <end position="275"/>
    </location>
</feature>
<protein>
    <submittedName>
        <fullName evidence="8">Chromate efflux transporter</fullName>
    </submittedName>
</protein>
<keyword evidence="4 7" id="KW-0812">Transmembrane</keyword>
<evidence type="ECO:0000256" key="6">
    <source>
        <dbReference type="ARBA" id="ARBA00023136"/>
    </source>
</evidence>
<reference evidence="8 9" key="1">
    <citation type="journal article" date="2017" name="Nat. Commun.">
        <title>In situ click chemistry generation of cyclooxygenase-2 inhibitors.</title>
        <authorList>
            <person name="Bhardwaj A."/>
            <person name="Kaur J."/>
            <person name="Wuest M."/>
            <person name="Wuest F."/>
        </authorList>
    </citation>
    <scope>NUCLEOTIDE SEQUENCE [LARGE SCALE GENOMIC DNA]</scope>
    <source>
        <strain evidence="8">S2_012_000_R3_94</strain>
    </source>
</reference>
<dbReference type="NCBIfam" id="TIGR00937">
    <property type="entry name" value="2A51"/>
    <property type="match status" value="1"/>
</dbReference>
<dbReference type="GO" id="GO:0005886">
    <property type="term" value="C:plasma membrane"/>
    <property type="evidence" value="ECO:0007669"/>
    <property type="project" value="UniProtKB-SubCell"/>
</dbReference>
<dbReference type="GO" id="GO:0015109">
    <property type="term" value="F:chromate transmembrane transporter activity"/>
    <property type="evidence" value="ECO:0007669"/>
    <property type="project" value="InterPro"/>
</dbReference>
<dbReference type="PIRSF" id="PIRSF004810">
    <property type="entry name" value="ChrA"/>
    <property type="match status" value="1"/>
</dbReference>
<dbReference type="Pfam" id="PF02417">
    <property type="entry name" value="Chromate_transp"/>
    <property type="match status" value="2"/>
</dbReference>
<evidence type="ECO:0000256" key="1">
    <source>
        <dbReference type="ARBA" id="ARBA00004651"/>
    </source>
</evidence>
<feature type="transmembrane region" description="Helical" evidence="7">
    <location>
        <begin position="53"/>
        <end position="76"/>
    </location>
</feature>
<comment type="similarity">
    <text evidence="2">Belongs to the chromate ion transporter (CHR) (TC 2.A.51) family.</text>
</comment>
<feature type="transmembrane region" description="Helical" evidence="7">
    <location>
        <begin position="220"/>
        <end position="243"/>
    </location>
</feature>
<keyword evidence="5 7" id="KW-1133">Transmembrane helix</keyword>
<feature type="transmembrane region" description="Helical" evidence="7">
    <location>
        <begin position="145"/>
        <end position="178"/>
    </location>
</feature>
<accession>A0A533I3A5</accession>
<name>A0A533I3A5_PARDE</name>
<comment type="subcellular location">
    <subcellularLocation>
        <location evidence="1">Cell membrane</location>
        <topology evidence="1">Multi-pass membrane protein</topology>
    </subcellularLocation>
</comment>
<evidence type="ECO:0000256" key="4">
    <source>
        <dbReference type="ARBA" id="ARBA00022692"/>
    </source>
</evidence>
<feature type="transmembrane region" description="Helical" evidence="7">
    <location>
        <begin position="326"/>
        <end position="350"/>
    </location>
</feature>
<proteinExistence type="inferred from homology"/>
<dbReference type="AlphaFoldDB" id="A0A533I3A5"/>
<evidence type="ECO:0000256" key="5">
    <source>
        <dbReference type="ARBA" id="ARBA00022989"/>
    </source>
</evidence>
<feature type="transmembrane region" description="Helical" evidence="7">
    <location>
        <begin position="362"/>
        <end position="388"/>
    </location>
</feature>
<evidence type="ECO:0000256" key="2">
    <source>
        <dbReference type="ARBA" id="ARBA00005262"/>
    </source>
</evidence>
<evidence type="ECO:0000313" key="8">
    <source>
        <dbReference type="EMBL" id="TKW65121.1"/>
    </source>
</evidence>
<dbReference type="InterPro" id="IPR014047">
    <property type="entry name" value="Chr_Tranpt_l_chain"/>
</dbReference>
<feature type="transmembrane region" description="Helical" evidence="7">
    <location>
        <begin position="408"/>
        <end position="429"/>
    </location>
</feature>
<dbReference type="InterPro" id="IPR003370">
    <property type="entry name" value="Chromate_transpt"/>
</dbReference>
<feature type="transmembrane region" description="Helical" evidence="7">
    <location>
        <begin position="113"/>
        <end position="133"/>
    </location>
</feature>
<keyword evidence="6 7" id="KW-0472">Membrane</keyword>
<feature type="transmembrane region" description="Helical" evidence="7">
    <location>
        <begin position="83"/>
        <end position="107"/>
    </location>
</feature>
<dbReference type="EMBL" id="VAFL01000016">
    <property type="protein sequence ID" value="TKW65121.1"/>
    <property type="molecule type" value="Genomic_DNA"/>
</dbReference>
<dbReference type="Proteomes" id="UP000315344">
    <property type="component" value="Unassembled WGS sequence"/>
</dbReference>
<evidence type="ECO:0000256" key="3">
    <source>
        <dbReference type="ARBA" id="ARBA00022475"/>
    </source>
</evidence>
<dbReference type="PANTHER" id="PTHR33567:SF3">
    <property type="entry name" value="CHROMATE ION TRANSPORTER (EUROFUNG)"/>
    <property type="match status" value="1"/>
</dbReference>
<evidence type="ECO:0000313" key="9">
    <source>
        <dbReference type="Proteomes" id="UP000315344"/>
    </source>
</evidence>
<evidence type="ECO:0000256" key="7">
    <source>
        <dbReference type="SAM" id="Phobius"/>
    </source>
</evidence>
<dbReference type="PANTHER" id="PTHR33567">
    <property type="entry name" value="CHROMATE ION TRANSPORTER (EUROFUNG)"/>
    <property type="match status" value="1"/>
</dbReference>
<comment type="caution">
    <text evidence="8">The sequence shown here is derived from an EMBL/GenBank/DDBJ whole genome shotgun (WGS) entry which is preliminary data.</text>
</comment>
<feature type="transmembrane region" description="Helical" evidence="7">
    <location>
        <begin position="436"/>
        <end position="455"/>
    </location>
</feature>
<sequence>MQDRAFPTLAAATRIWARIGLLSFGGPAGQIALMHRILVEEQRWLGEKRFLHALNYCMLLPGPEAMQLAVYIGWLMHRTLGGIIAGALFVLPGVVAIMALSWIYALYGNVGPIEALFFGLKAAVLAIVVQAVIRIGSRALKNNAMVAIAAASFIAIFGFAVPFPLIILIAGLIGYFGARAGLPAFQGGGGHGKVGNVQVEDADTLLGEESPEHTRVNRAWAFRISASFLLLWLAPVALLFAVLGPANVFSQIAGFFSVMAVVTFGGAYAVLAYVAQEAVQNFGWLAPGEMLDGLGMAETTPGPLIMVTQFVGFMGAFRDAGSLSPLMAGTLGGLLTTWVTFTPCFLWIFLGAPFIERLRDNTMLTAALTAITAAVVGVILNLAVWFGLHVVFEEVRSITSFGLDIDVPVWSTLNLSAAALVLAALIAVFRFKLGPVTVLAGCAAVGLALGVANIAS</sequence>
<organism evidence="8 9">
    <name type="scientific">Paracoccus denitrificans</name>
    <dbReference type="NCBI Taxonomy" id="266"/>
    <lineage>
        <taxon>Bacteria</taxon>
        <taxon>Pseudomonadati</taxon>
        <taxon>Pseudomonadota</taxon>
        <taxon>Alphaproteobacteria</taxon>
        <taxon>Rhodobacterales</taxon>
        <taxon>Paracoccaceae</taxon>
        <taxon>Paracoccus</taxon>
    </lineage>
</organism>
<keyword evidence="3" id="KW-1003">Cell membrane</keyword>